<evidence type="ECO:0000313" key="2">
    <source>
        <dbReference type="Proteomes" id="UP000022082"/>
    </source>
</evidence>
<evidence type="ECO:0000313" key="1">
    <source>
        <dbReference type="EMBL" id="EXZ31239.1"/>
    </source>
</evidence>
<comment type="caution">
    <text evidence="1">The sequence shown here is derived from an EMBL/GenBank/DDBJ whole genome shotgun (WGS) entry which is preliminary data.</text>
</comment>
<gene>
    <name evidence="1" type="ORF">M136_5001</name>
</gene>
<dbReference type="RefSeq" id="WP_032569347.1">
    <property type="nucleotide sequence ID" value="NZ_JGDJ01000060.1"/>
</dbReference>
<organism evidence="1 2">
    <name type="scientific">Bacteroides fragilis str. S36L11</name>
    <dbReference type="NCBI Taxonomy" id="1339327"/>
    <lineage>
        <taxon>Bacteria</taxon>
        <taxon>Pseudomonadati</taxon>
        <taxon>Bacteroidota</taxon>
        <taxon>Bacteroidia</taxon>
        <taxon>Bacteroidales</taxon>
        <taxon>Bacteroidaceae</taxon>
        <taxon>Bacteroides</taxon>
    </lineage>
</organism>
<sequence>MNSKRPYIVQDVTLVTYSGRRISLSLVEYKIIDVPVRLVKEKILDSFSAMVDKPVDVELKVRYI</sequence>
<name>A0A015Z8Q8_BACFG</name>
<dbReference type="Proteomes" id="UP000022082">
    <property type="component" value="Unassembled WGS sequence"/>
</dbReference>
<protein>
    <submittedName>
        <fullName evidence="1">Uncharacterized protein</fullName>
    </submittedName>
</protein>
<accession>A0A015Z8Q8</accession>
<proteinExistence type="predicted"/>
<reference evidence="1 2" key="1">
    <citation type="submission" date="2014-02" db="EMBL/GenBank/DDBJ databases">
        <authorList>
            <person name="Sears C."/>
            <person name="Carroll K."/>
            <person name="Sack B.R."/>
            <person name="Qadri F."/>
            <person name="Myers L.L."/>
            <person name="Chung G.-T."/>
            <person name="Escheverria P."/>
            <person name="Fraser C.M."/>
            <person name="Sadzewicz L."/>
            <person name="Shefchek K.A."/>
            <person name="Tallon L."/>
            <person name="Das S.P."/>
            <person name="Daugherty S."/>
            <person name="Mongodin E.F."/>
        </authorList>
    </citation>
    <scope>NUCLEOTIDE SEQUENCE [LARGE SCALE GENOMIC DNA]</scope>
    <source>
        <strain evidence="1 2">S36L11</strain>
    </source>
</reference>
<dbReference type="AlphaFoldDB" id="A0A015Z8Q8"/>
<dbReference type="EMBL" id="JGDJ01000060">
    <property type="protein sequence ID" value="EXZ31239.1"/>
    <property type="molecule type" value="Genomic_DNA"/>
</dbReference>